<dbReference type="RefSeq" id="WP_076956962.1">
    <property type="nucleotide sequence ID" value="NZ_MLCO01000069.1"/>
</dbReference>
<evidence type="ECO:0000313" key="2">
    <source>
        <dbReference type="Proteomes" id="UP000188879"/>
    </source>
</evidence>
<dbReference type="OrthoDB" id="8593911at2"/>
<name>A0A1V2H596_9PROT</name>
<dbReference type="AlphaFoldDB" id="A0A1V2H596"/>
<evidence type="ECO:0000313" key="1">
    <source>
        <dbReference type="EMBL" id="ONG55737.1"/>
    </source>
</evidence>
<comment type="caution">
    <text evidence="1">The sequence shown here is derived from an EMBL/GenBank/DDBJ whole genome shotgun (WGS) entry which is preliminary data.</text>
</comment>
<protein>
    <submittedName>
        <fullName evidence="1">Uncharacterized protein</fullName>
    </submittedName>
</protein>
<organism evidence="1 2">
    <name type="scientific">Teichococcus deserti</name>
    <dbReference type="NCBI Taxonomy" id="1817963"/>
    <lineage>
        <taxon>Bacteria</taxon>
        <taxon>Pseudomonadati</taxon>
        <taxon>Pseudomonadota</taxon>
        <taxon>Alphaproteobacteria</taxon>
        <taxon>Acetobacterales</taxon>
        <taxon>Roseomonadaceae</taxon>
        <taxon>Roseomonas</taxon>
    </lineage>
</organism>
<sequence>MSAFHTFTEAQKVAVRRHLGYPAIGNGDNAFFSYLHHNEYAVLEFRLANLTDEDAALIVGRFLPNLDKLDQALIDASCGLDTDEAGIWKRNKNELRDREALYLREAQALAGHIGVPFGPARSACGPNIRVIV</sequence>
<reference evidence="1 2" key="1">
    <citation type="submission" date="2016-10" db="EMBL/GenBank/DDBJ databases">
        <title>Draft Genome sequence of Roseomonas sp. strain M3.</title>
        <authorList>
            <person name="Subhash Y."/>
            <person name="Lee S."/>
        </authorList>
    </citation>
    <scope>NUCLEOTIDE SEQUENCE [LARGE SCALE GENOMIC DNA]</scope>
    <source>
        <strain evidence="1 2">M3</strain>
    </source>
</reference>
<keyword evidence="2" id="KW-1185">Reference proteome</keyword>
<accession>A0A1V2H596</accession>
<dbReference type="Proteomes" id="UP000188879">
    <property type="component" value="Unassembled WGS sequence"/>
</dbReference>
<proteinExistence type="predicted"/>
<dbReference type="EMBL" id="MLCO01000069">
    <property type="protein sequence ID" value="ONG55737.1"/>
    <property type="molecule type" value="Genomic_DNA"/>
</dbReference>
<gene>
    <name evidence="1" type="ORF">BKE38_08705</name>
</gene>